<keyword evidence="3 9" id="KW-0479">Metal-binding</keyword>
<comment type="similarity">
    <text evidence="7 9">Belongs to the pentraxin family.</text>
</comment>
<keyword evidence="5 9" id="KW-0106">Calcium</keyword>
<evidence type="ECO:0000256" key="2">
    <source>
        <dbReference type="ARBA" id="ARBA00022525"/>
    </source>
</evidence>
<dbReference type="GO" id="GO:0005576">
    <property type="term" value="C:extracellular region"/>
    <property type="evidence" value="ECO:0007669"/>
    <property type="project" value="UniProtKB-SubCell"/>
</dbReference>
<dbReference type="Ensembl" id="ENSSORT00005042649.1">
    <property type="protein sequence ID" value="ENSSORP00005041582.1"/>
    <property type="gene ID" value="ENSSORG00005019333.1"/>
</dbReference>
<dbReference type="PROSITE" id="PS51828">
    <property type="entry name" value="PTX_2"/>
    <property type="match status" value="1"/>
</dbReference>
<evidence type="ECO:0000256" key="6">
    <source>
        <dbReference type="ARBA" id="ARBA00023157"/>
    </source>
</evidence>
<dbReference type="SUPFAM" id="SSF49899">
    <property type="entry name" value="Concanavalin A-like lectins/glucanases"/>
    <property type="match status" value="1"/>
</dbReference>
<comment type="caution">
    <text evidence="8">Lacks conserved residue(s) required for the propagation of feature annotation.</text>
</comment>
<evidence type="ECO:0000256" key="8">
    <source>
        <dbReference type="PROSITE-ProRule" id="PRU01172"/>
    </source>
</evidence>
<evidence type="ECO:0000256" key="9">
    <source>
        <dbReference type="RuleBase" id="RU362112"/>
    </source>
</evidence>
<evidence type="ECO:0000313" key="13">
    <source>
        <dbReference type="Proteomes" id="UP000472271"/>
    </source>
</evidence>
<keyword evidence="6" id="KW-1015">Disulfide bond</keyword>
<sequence>MKILVLLLMLTTCAADYQDLTGKMFTFPQEGNKAHVRLNTPKQNFKVVTVCHRSFTDLKRNHGLFSLATPNYFNGFLIYYNYSSREMEPYVRDSRSKYGGLDYKPNVWHSICTTWDSGSGLMQLWFNGQPLTKKYVSSGEISGRPIIILGQEQDSHGGKFDPTQSFVGMMTDVHMWDYALSACEIQKYMDEQNFTPGNVLNWAALDFQITDRVLIESKQMTCHLNICTMFSQTQLIRRFRSSLGVN</sequence>
<evidence type="ECO:0000256" key="5">
    <source>
        <dbReference type="ARBA" id="ARBA00022837"/>
    </source>
</evidence>
<proteinExistence type="inferred from homology"/>
<feature type="chain" id="PRO_5025683649" description="Pentraxin family member" evidence="10">
    <location>
        <begin position="16"/>
        <end position="246"/>
    </location>
</feature>
<gene>
    <name evidence="12" type="primary">LOC115435987</name>
</gene>
<organism evidence="12 13">
    <name type="scientific">Sphaeramia orbicularis</name>
    <name type="common">orbiculate cardinalfish</name>
    <dbReference type="NCBI Taxonomy" id="375764"/>
    <lineage>
        <taxon>Eukaryota</taxon>
        <taxon>Metazoa</taxon>
        <taxon>Chordata</taxon>
        <taxon>Craniata</taxon>
        <taxon>Vertebrata</taxon>
        <taxon>Euteleostomi</taxon>
        <taxon>Actinopterygii</taxon>
        <taxon>Neopterygii</taxon>
        <taxon>Teleostei</taxon>
        <taxon>Neoteleostei</taxon>
        <taxon>Acanthomorphata</taxon>
        <taxon>Gobiaria</taxon>
        <taxon>Kurtiformes</taxon>
        <taxon>Apogonoidei</taxon>
        <taxon>Apogonidae</taxon>
        <taxon>Apogoninae</taxon>
        <taxon>Sphaeramia</taxon>
    </lineage>
</organism>
<comment type="subunit">
    <text evidence="9">Homopentamer. Pentaxin (or pentraxin) have a discoid arrangement of 5 non-covalently bound subunits.</text>
</comment>
<dbReference type="PANTHER" id="PTHR45869">
    <property type="entry name" value="C-REACTIVE PROTEIN-RELATED"/>
    <property type="match status" value="1"/>
</dbReference>
<feature type="signal peptide" evidence="10">
    <location>
        <begin position="1"/>
        <end position="15"/>
    </location>
</feature>
<protein>
    <recommendedName>
        <fullName evidence="9">Pentraxin family member</fullName>
    </recommendedName>
</protein>
<dbReference type="Proteomes" id="UP000472271">
    <property type="component" value="Chromosome 16"/>
</dbReference>
<keyword evidence="4 10" id="KW-0732">Signal</keyword>
<evidence type="ECO:0000256" key="4">
    <source>
        <dbReference type="ARBA" id="ARBA00022729"/>
    </source>
</evidence>
<dbReference type="PANTHER" id="PTHR45869:SF7">
    <property type="entry name" value="C-REACTIVE PROTEIN"/>
    <property type="match status" value="1"/>
</dbReference>
<reference evidence="12" key="3">
    <citation type="submission" date="2025-09" db="UniProtKB">
        <authorList>
            <consortium name="Ensembl"/>
        </authorList>
    </citation>
    <scope>IDENTIFICATION</scope>
</reference>
<dbReference type="InterPro" id="IPR051005">
    <property type="entry name" value="Pentraxin_domain"/>
</dbReference>
<feature type="domain" description="Pentraxin (PTX)" evidence="11">
    <location>
        <begin position="21"/>
        <end position="222"/>
    </location>
</feature>
<name>A0A673BLX2_9TELE</name>
<evidence type="ECO:0000256" key="10">
    <source>
        <dbReference type="SAM" id="SignalP"/>
    </source>
</evidence>
<dbReference type="InParanoid" id="A0A673BLX2"/>
<dbReference type="AlphaFoldDB" id="A0A673BLX2"/>
<evidence type="ECO:0000313" key="12">
    <source>
        <dbReference type="Ensembl" id="ENSSORP00005041582.1"/>
    </source>
</evidence>
<dbReference type="Pfam" id="PF00354">
    <property type="entry name" value="Pentaxin"/>
    <property type="match status" value="1"/>
</dbReference>
<dbReference type="Gene3D" id="2.60.120.200">
    <property type="match status" value="1"/>
</dbReference>
<keyword evidence="13" id="KW-1185">Reference proteome</keyword>
<evidence type="ECO:0000256" key="7">
    <source>
        <dbReference type="ARBA" id="ARBA00038102"/>
    </source>
</evidence>
<reference evidence="12" key="2">
    <citation type="submission" date="2025-08" db="UniProtKB">
        <authorList>
            <consortium name="Ensembl"/>
        </authorList>
    </citation>
    <scope>IDENTIFICATION</scope>
</reference>
<comment type="cofactor">
    <cofactor evidence="9">
        <name>Ca(2+)</name>
        <dbReference type="ChEBI" id="CHEBI:29108"/>
    </cofactor>
    <text evidence="9">Binds 2 calcium ions per subunit.</text>
</comment>
<dbReference type="InterPro" id="IPR013320">
    <property type="entry name" value="ConA-like_dom_sf"/>
</dbReference>
<evidence type="ECO:0000256" key="1">
    <source>
        <dbReference type="ARBA" id="ARBA00004613"/>
    </source>
</evidence>
<dbReference type="PRINTS" id="PR00895">
    <property type="entry name" value="PENTAXIN"/>
</dbReference>
<evidence type="ECO:0000259" key="11">
    <source>
        <dbReference type="PROSITE" id="PS51828"/>
    </source>
</evidence>
<reference evidence="12" key="1">
    <citation type="submission" date="2019-06" db="EMBL/GenBank/DDBJ databases">
        <authorList>
            <consortium name="Wellcome Sanger Institute Data Sharing"/>
        </authorList>
    </citation>
    <scope>NUCLEOTIDE SEQUENCE [LARGE SCALE GENOMIC DNA]</scope>
</reference>
<keyword evidence="2" id="KW-0964">Secreted</keyword>
<dbReference type="GO" id="GO:0046872">
    <property type="term" value="F:metal ion binding"/>
    <property type="evidence" value="ECO:0007669"/>
    <property type="project" value="UniProtKB-KW"/>
</dbReference>
<dbReference type="OrthoDB" id="547680at2759"/>
<accession>A0A673BLX2</accession>
<dbReference type="SMART" id="SM00159">
    <property type="entry name" value="PTX"/>
    <property type="match status" value="1"/>
</dbReference>
<evidence type="ECO:0000256" key="3">
    <source>
        <dbReference type="ARBA" id="ARBA00022723"/>
    </source>
</evidence>
<dbReference type="InterPro" id="IPR001759">
    <property type="entry name" value="PTX_dom"/>
</dbReference>
<comment type="subcellular location">
    <subcellularLocation>
        <location evidence="1 9">Secreted</location>
    </subcellularLocation>
</comment>